<protein>
    <submittedName>
        <fullName evidence="2">Uncharacterized protein</fullName>
    </submittedName>
</protein>
<feature type="compositionally biased region" description="Polar residues" evidence="1">
    <location>
        <begin position="187"/>
        <end position="204"/>
    </location>
</feature>
<dbReference type="HOGENOM" id="CLU_1003280_0_0_2"/>
<proteinExistence type="predicted"/>
<feature type="region of interest" description="Disordered" evidence="1">
    <location>
        <begin position="160"/>
        <end position="204"/>
    </location>
</feature>
<dbReference type="AlphaFoldDB" id="I3RB80"/>
<accession>I3RB80</accession>
<evidence type="ECO:0000313" key="3">
    <source>
        <dbReference type="Proteomes" id="UP000006469"/>
    </source>
</evidence>
<name>I3RB80_HALMT</name>
<keyword evidence="2" id="KW-0614">Plasmid</keyword>
<evidence type="ECO:0000256" key="1">
    <source>
        <dbReference type="SAM" id="MobiDB-lite"/>
    </source>
</evidence>
<dbReference type="EMBL" id="CP001871">
    <property type="protein sequence ID" value="AFK21490.1"/>
    <property type="molecule type" value="Genomic_DNA"/>
</dbReference>
<dbReference type="Proteomes" id="UP000006469">
    <property type="component" value="Plasmid pHM500"/>
</dbReference>
<reference evidence="2 3" key="1">
    <citation type="journal article" date="2012" name="J. Bacteriol.">
        <title>Complete genome sequence of the metabolically versatile halophilic archaeon Haloferax mediterranei, a poly(3-hydroxybutyrate-co-3-hydroxyvalerate) producer.</title>
        <authorList>
            <person name="Han J."/>
            <person name="Zhang F."/>
            <person name="Hou J."/>
            <person name="Liu X."/>
            <person name="Li M."/>
            <person name="Liu H."/>
            <person name="Cai L."/>
            <person name="Zhang B."/>
            <person name="Chen Y."/>
            <person name="Zhou J."/>
            <person name="Hu S."/>
            <person name="Xiang H."/>
        </authorList>
    </citation>
    <scope>NUCLEOTIDE SEQUENCE [LARGE SCALE GENOMIC DNA]</scope>
    <source>
        <strain evidence="3">ATCC 33500 / DSM 1411 / JCM 8866 / NBRC 14739 / NCIMB 2177 / R-4</strain>
        <plasmid evidence="3">pHM500</plasmid>
    </source>
</reference>
<geneLocation type="plasmid" evidence="2 3">
    <name>pHM500</name>
</geneLocation>
<sequence length="277" mass="29898">MDLLDDGRCQSFGWFVEHQEVRRGDECAGDGEHLLFAAGESRALARSVPREVFELVDNLVDGRLVDVLPTADTADFDVFGDCQSGEDATLFGNERDAFAGGLLGGKRGDVRLAEGDCPRRGRHAPEDASERRRLADAVATDERDDRAFWNVEVDTLKDARRTVSGDESPNREQRVGTHASTPPKYASRTSGSSETASGDPSASISPLWSTVIRSETRITRSISCSMRSSVRSESTSSMRSIVARVSSALMPAVGSSSRTISGSVASTIAISRRRLSP</sequence>
<feature type="region of interest" description="Disordered" evidence="1">
    <location>
        <begin position="114"/>
        <end position="136"/>
    </location>
</feature>
<evidence type="ECO:0000313" key="2">
    <source>
        <dbReference type="EMBL" id="AFK21490.1"/>
    </source>
</evidence>
<gene>
    <name evidence="2" type="ordered locus">HFX_6371</name>
</gene>
<dbReference type="KEGG" id="hme:HFX_6371"/>
<organism evidence="2 3">
    <name type="scientific">Haloferax mediterranei (strain ATCC 33500 / DSM 1411 / JCM 8866 / NBRC 14739 / NCIMB 2177 / R-4)</name>
    <name type="common">Halobacterium mediterranei</name>
    <dbReference type="NCBI Taxonomy" id="523841"/>
    <lineage>
        <taxon>Archaea</taxon>
        <taxon>Methanobacteriati</taxon>
        <taxon>Methanobacteriota</taxon>
        <taxon>Stenosarchaea group</taxon>
        <taxon>Halobacteria</taxon>
        <taxon>Halobacteriales</taxon>
        <taxon>Haloferacaceae</taxon>
        <taxon>Haloferax</taxon>
    </lineage>
</organism>
<dbReference type="AntiFam" id="ANF00095">
    <property type="entry name" value="Shadow ORF (opposite ABC transporters)"/>
</dbReference>
<feature type="compositionally biased region" description="Basic and acidic residues" evidence="1">
    <location>
        <begin position="160"/>
        <end position="175"/>
    </location>
</feature>